<proteinExistence type="predicted"/>
<evidence type="ECO:0000313" key="1">
    <source>
        <dbReference type="EMBL" id="RYJ12747.1"/>
    </source>
</evidence>
<comment type="caution">
    <text evidence="1">The sequence shown here is derived from an EMBL/GenBank/DDBJ whole genome shotgun (WGS) entry which is preliminary data.</text>
</comment>
<dbReference type="EMBL" id="RZHH01000002">
    <property type="protein sequence ID" value="RYJ12747.1"/>
    <property type="molecule type" value="Genomic_DNA"/>
</dbReference>
<gene>
    <name evidence="1" type="ORF">ELS19_01355</name>
</gene>
<dbReference type="RefSeq" id="WP_129783234.1">
    <property type="nucleotide sequence ID" value="NZ_RZHH01000002.1"/>
</dbReference>
<sequence>MTEFDFFGEVGRSLSGTTSESYSWSPTDGELWYVDSLFAEVSSGPYNGGAFVKLQLKGPHGYVIAEASAASEAQGESSSTAAVGRYIDSNFTLEILVNEDNKEGTYTAYTLPRRVI</sequence>
<dbReference type="Proteomes" id="UP000294028">
    <property type="component" value="Unassembled WGS sequence"/>
</dbReference>
<reference evidence="1 2" key="1">
    <citation type="submission" date="2018-12" db="EMBL/GenBank/DDBJ databases">
        <title>Genome analysis provides insights into bioremediation potentialities of Halogeometricum borinquense strain N11.</title>
        <authorList>
            <person name="Najjari A."/>
            <person name="Youssef N."/>
            <person name="Fhoula I."/>
            <person name="Ben Dhia O."/>
            <person name="Mahjoubi M."/>
            <person name="Ouzari H.I."/>
            <person name="Cherif A."/>
        </authorList>
    </citation>
    <scope>NUCLEOTIDE SEQUENCE [LARGE SCALE GENOMIC DNA]</scope>
    <source>
        <strain evidence="1 2">N11</strain>
    </source>
</reference>
<evidence type="ECO:0000313" key="2">
    <source>
        <dbReference type="Proteomes" id="UP000294028"/>
    </source>
</evidence>
<dbReference type="AlphaFoldDB" id="A0A482T7E8"/>
<name>A0A482T7E8_9EURY</name>
<organism evidence="1 2">
    <name type="scientific">Halogeometricum borinquense</name>
    <dbReference type="NCBI Taxonomy" id="60847"/>
    <lineage>
        <taxon>Archaea</taxon>
        <taxon>Methanobacteriati</taxon>
        <taxon>Methanobacteriota</taxon>
        <taxon>Stenosarchaea group</taxon>
        <taxon>Halobacteria</taxon>
        <taxon>Halobacteriales</taxon>
        <taxon>Haloferacaceae</taxon>
        <taxon>Halogeometricum</taxon>
    </lineage>
</organism>
<protein>
    <submittedName>
        <fullName evidence="1">Uncharacterized protein</fullName>
    </submittedName>
</protein>
<accession>A0A482T7E8</accession>